<dbReference type="PANTHER" id="PTHR11988">
    <property type="entry name" value="THYROTROPH EMBRYONIC FACTOR RELATED"/>
    <property type="match status" value="1"/>
</dbReference>
<keyword evidence="6" id="KW-0539">Nucleus</keyword>
<organism evidence="9 10">
    <name type="scientific">Acrobeloides nanus</name>
    <dbReference type="NCBI Taxonomy" id="290746"/>
    <lineage>
        <taxon>Eukaryota</taxon>
        <taxon>Metazoa</taxon>
        <taxon>Ecdysozoa</taxon>
        <taxon>Nematoda</taxon>
        <taxon>Chromadorea</taxon>
        <taxon>Rhabditida</taxon>
        <taxon>Tylenchina</taxon>
        <taxon>Cephalobomorpha</taxon>
        <taxon>Cephaloboidea</taxon>
        <taxon>Cephalobidae</taxon>
        <taxon>Acrobeloides</taxon>
    </lineage>
</organism>
<keyword evidence="3" id="KW-0805">Transcription regulation</keyword>
<evidence type="ECO:0000256" key="4">
    <source>
        <dbReference type="ARBA" id="ARBA00023125"/>
    </source>
</evidence>
<keyword evidence="9" id="KW-1185">Reference proteome</keyword>
<dbReference type="InterPro" id="IPR046347">
    <property type="entry name" value="bZIP_sf"/>
</dbReference>
<dbReference type="InterPro" id="IPR004827">
    <property type="entry name" value="bZIP"/>
</dbReference>
<keyword evidence="4" id="KW-0238">DNA-binding</keyword>
<dbReference type="GO" id="GO:0000981">
    <property type="term" value="F:DNA-binding transcription factor activity, RNA polymerase II-specific"/>
    <property type="evidence" value="ECO:0007669"/>
    <property type="project" value="TreeGrafter"/>
</dbReference>
<comment type="similarity">
    <text evidence="2">Belongs to the bZIP family. NFIL3 subfamily.</text>
</comment>
<evidence type="ECO:0000259" key="8">
    <source>
        <dbReference type="PROSITE" id="PS50217"/>
    </source>
</evidence>
<evidence type="ECO:0000256" key="1">
    <source>
        <dbReference type="ARBA" id="ARBA00004123"/>
    </source>
</evidence>
<dbReference type="Proteomes" id="UP000887540">
    <property type="component" value="Unplaced"/>
</dbReference>
<dbReference type="AlphaFoldDB" id="A0A914C4X1"/>
<keyword evidence="5" id="KW-0804">Transcription</keyword>
<dbReference type="Gene3D" id="1.20.5.170">
    <property type="match status" value="1"/>
</dbReference>
<proteinExistence type="inferred from homology"/>
<comment type="subcellular location">
    <subcellularLocation>
        <location evidence="1">Nucleus</location>
    </subcellularLocation>
</comment>
<evidence type="ECO:0000256" key="5">
    <source>
        <dbReference type="ARBA" id="ARBA00023163"/>
    </source>
</evidence>
<dbReference type="InterPro" id="IPR040223">
    <property type="entry name" value="PAR_bZIP"/>
</dbReference>
<dbReference type="FunFam" id="1.20.5.170:FF:000025">
    <property type="entry name" value="nuclear factor interleukin-3-regulated protein-like"/>
    <property type="match status" value="1"/>
</dbReference>
<name>A0A914C4X1_9BILA</name>
<feature type="region of interest" description="Disordered" evidence="7">
    <location>
        <begin position="266"/>
        <end position="353"/>
    </location>
</feature>
<accession>A0A914C4X1</accession>
<evidence type="ECO:0000256" key="2">
    <source>
        <dbReference type="ARBA" id="ARBA00006079"/>
    </source>
</evidence>
<dbReference type="WBParaSite" id="ACRNAN_Path_298.g1126.t1">
    <property type="protein sequence ID" value="ACRNAN_Path_298.g1126.t1"/>
    <property type="gene ID" value="ACRNAN_Path_298.g1126"/>
</dbReference>
<dbReference type="PROSITE" id="PS50217">
    <property type="entry name" value="BZIP"/>
    <property type="match status" value="1"/>
</dbReference>
<evidence type="ECO:0000256" key="6">
    <source>
        <dbReference type="ARBA" id="ARBA00023242"/>
    </source>
</evidence>
<feature type="domain" description="BZIP" evidence="8">
    <location>
        <begin position="325"/>
        <end position="388"/>
    </location>
</feature>
<feature type="region of interest" description="Disordered" evidence="7">
    <location>
        <begin position="404"/>
        <end position="425"/>
    </location>
</feature>
<dbReference type="SMART" id="SM00338">
    <property type="entry name" value="BRLZ"/>
    <property type="match status" value="1"/>
</dbReference>
<dbReference type="GO" id="GO:0000978">
    <property type="term" value="F:RNA polymerase II cis-regulatory region sequence-specific DNA binding"/>
    <property type="evidence" value="ECO:0007669"/>
    <property type="project" value="TreeGrafter"/>
</dbReference>
<reference evidence="10" key="1">
    <citation type="submission" date="2022-11" db="UniProtKB">
        <authorList>
            <consortium name="WormBaseParasite"/>
        </authorList>
    </citation>
    <scope>IDENTIFICATION</scope>
</reference>
<dbReference type="PANTHER" id="PTHR11988:SF56">
    <property type="entry name" value="TRANSCRIPTION FACTOR CES-2"/>
    <property type="match status" value="1"/>
</dbReference>
<feature type="compositionally biased region" description="Basic and acidic residues" evidence="7">
    <location>
        <begin position="320"/>
        <end position="353"/>
    </location>
</feature>
<dbReference type="GO" id="GO:0005634">
    <property type="term" value="C:nucleus"/>
    <property type="evidence" value="ECO:0007669"/>
    <property type="project" value="UniProtKB-SubCell"/>
</dbReference>
<dbReference type="CDD" id="cd14695">
    <property type="entry name" value="bZIP_HLF"/>
    <property type="match status" value="1"/>
</dbReference>
<dbReference type="SUPFAM" id="SSF57959">
    <property type="entry name" value="Leucine zipper domain"/>
    <property type="match status" value="1"/>
</dbReference>
<evidence type="ECO:0000256" key="7">
    <source>
        <dbReference type="SAM" id="MobiDB-lite"/>
    </source>
</evidence>
<protein>
    <submittedName>
        <fullName evidence="10">BZIP domain-containing protein</fullName>
    </submittedName>
</protein>
<feature type="region of interest" description="Disordered" evidence="7">
    <location>
        <begin position="220"/>
        <end position="242"/>
    </location>
</feature>
<sequence length="425" mass="46508">MSCLGRDRIILAKLLVFFRWKKTVINETTRSYQNPIWTLTLHKAGARVLYRHAILILDRPAKALNRPLFEVWPSRSAKVPSHQVMHSWALESSKKEYVDEPTTQCGMDTVLDFSLKRNSPGLRITGNTPDSSTLSQMDLSSALSALIKPQPRFTQNLNFHDHAATLMALANFKYQLPNYGLPQYAQSLITPPLGATANFTSNLPTALASAVAAAVNGSTNASQLQNSLTTATSTGAPPTKRPKLETLLENDMVIPIPSASSVTSSIASISSFPPPPPSPPQSASSSSSNGRISSQNSPIRGGIHGATKTTPMRKPPAPIPEEKKDDAYFERRKKNNDAAKRSRDARRQKEEHTAARAQYLEQENIQLHSQIALLKGEIAKLQMLLLTHSTNPSAVMAQLQIKTDSTGHEMSPIEPKSVDSTNHVN</sequence>
<evidence type="ECO:0000313" key="10">
    <source>
        <dbReference type="WBParaSite" id="ACRNAN_Path_298.g1126.t1"/>
    </source>
</evidence>
<dbReference type="Pfam" id="PF07716">
    <property type="entry name" value="bZIP_2"/>
    <property type="match status" value="1"/>
</dbReference>
<evidence type="ECO:0000313" key="9">
    <source>
        <dbReference type="Proteomes" id="UP000887540"/>
    </source>
</evidence>
<feature type="compositionally biased region" description="Polar residues" evidence="7">
    <location>
        <begin position="222"/>
        <end position="236"/>
    </location>
</feature>
<evidence type="ECO:0000256" key="3">
    <source>
        <dbReference type="ARBA" id="ARBA00023015"/>
    </source>
</evidence>
<feature type="compositionally biased region" description="Low complexity" evidence="7">
    <location>
        <begin position="281"/>
        <end position="298"/>
    </location>
</feature>